<dbReference type="PANTHER" id="PTHR11742:SF101">
    <property type="entry name" value="MANNOSYL-OLIGOSACCHARIDE ALPHA-1,2-MANNOSIDASE 1B"/>
    <property type="match status" value="1"/>
</dbReference>
<accession>A0A8H6VZL9</accession>
<protein>
    <recommendedName>
        <fullName evidence="14">alpha-1,2-Mannosidase</fullName>
        <ecNumber evidence="14">3.2.1.-</ecNumber>
    </recommendedName>
</protein>
<dbReference type="GO" id="GO:0004571">
    <property type="term" value="F:mannosyl-oligosaccharide 1,2-alpha-mannosidase activity"/>
    <property type="evidence" value="ECO:0007669"/>
    <property type="project" value="UniProtKB-EC"/>
</dbReference>
<feature type="disulfide bond" evidence="13">
    <location>
        <begin position="318"/>
        <end position="347"/>
    </location>
</feature>
<dbReference type="InterPro" id="IPR012341">
    <property type="entry name" value="6hp_glycosidase-like_sf"/>
</dbReference>
<dbReference type="AlphaFoldDB" id="A0A8H6VZL9"/>
<evidence type="ECO:0000256" key="15">
    <source>
        <dbReference type="SAM" id="SignalP"/>
    </source>
</evidence>
<evidence type="ECO:0000256" key="9">
    <source>
        <dbReference type="ARBA" id="ARBA00047669"/>
    </source>
</evidence>
<feature type="active site" evidence="11">
    <location>
        <position position="403"/>
    </location>
</feature>
<evidence type="ECO:0000256" key="8">
    <source>
        <dbReference type="ARBA" id="ARBA00023295"/>
    </source>
</evidence>
<evidence type="ECO:0000256" key="12">
    <source>
        <dbReference type="PIRSR" id="PIRSR601382-2"/>
    </source>
</evidence>
<keyword evidence="8 14" id="KW-0326">Glycosidase</keyword>
<comment type="catalytic activity">
    <reaction evidence="9">
        <text>N(4)-(alpha-D-Man-(1-&gt;2)-alpha-D-Man-(1-&gt;2)-alpha-D-Man-(1-&gt;3)-[alpha-D-Man-(1-&gt;3)-[alpha-D-Man-(1-&gt;2)-alpha-D-Man-(1-&gt;6)]-alpha-D-Man-(1-&gt;6)]-beta-D-Man-(1-&gt;4)-beta-D-GlcNAc-(1-&gt;4)-beta-D-GlcNAc)-L-asparaginyl-[protein] (N-glucan mannose isomer 8A1,2,3B1,3) + 3 H2O = N(4)-(alpha-D-Man-(1-&gt;3)-[alpha-D-Man-(1-&gt;3)-[alpha-D-Man-(1-&gt;6)]-alpha-D-Man-(1-&gt;6)]-beta-D-Man-(1-&gt;4)-beta-D-GlcNAc-(1-&gt;4)-beta-D-GlcNAc)-L-asparaginyl-[protein] (N-glucan mannose isomer 5A1,2) + 3 beta-D-mannose</text>
        <dbReference type="Rhea" id="RHEA:56028"/>
        <dbReference type="Rhea" id="RHEA-COMP:14358"/>
        <dbReference type="Rhea" id="RHEA-COMP:14367"/>
        <dbReference type="ChEBI" id="CHEBI:15377"/>
        <dbReference type="ChEBI" id="CHEBI:28563"/>
        <dbReference type="ChEBI" id="CHEBI:59087"/>
        <dbReference type="ChEBI" id="CHEBI:60628"/>
        <dbReference type="EC" id="3.2.1.113"/>
    </reaction>
</comment>
<proteinExistence type="inferred from homology"/>
<feature type="signal peptide" evidence="15">
    <location>
        <begin position="1"/>
        <end position="21"/>
    </location>
</feature>
<dbReference type="OrthoDB" id="8118055at2759"/>
<keyword evidence="17" id="KW-1185">Reference proteome</keyword>
<dbReference type="PRINTS" id="PR00747">
    <property type="entry name" value="GLYHDRLASE47"/>
</dbReference>
<reference evidence="16" key="1">
    <citation type="submission" date="2020-05" db="EMBL/GenBank/DDBJ databases">
        <title>Mycena genomes resolve the evolution of fungal bioluminescence.</title>
        <authorList>
            <person name="Tsai I.J."/>
        </authorList>
    </citation>
    <scope>NUCLEOTIDE SEQUENCE</scope>
    <source>
        <strain evidence="16">110903Hualien_Pintung</strain>
    </source>
</reference>
<name>A0A8H6VZL9_MYCCL</name>
<dbReference type="Pfam" id="PF01532">
    <property type="entry name" value="Glyco_hydro_47"/>
    <property type="match status" value="1"/>
</dbReference>
<dbReference type="PANTHER" id="PTHR11742">
    <property type="entry name" value="MANNOSYL-OLIGOSACCHARIDE ALPHA-1,2-MANNOSIDASE-RELATED"/>
    <property type="match status" value="1"/>
</dbReference>
<keyword evidence="12" id="KW-0479">Metal-binding</keyword>
<keyword evidence="4 15" id="KW-0732">Signal</keyword>
<dbReference type="EMBL" id="JACAZE010000014">
    <property type="protein sequence ID" value="KAF7299582.1"/>
    <property type="molecule type" value="Genomic_DNA"/>
</dbReference>
<dbReference type="InterPro" id="IPR050749">
    <property type="entry name" value="Glycosyl_Hydrolase_47"/>
</dbReference>
<evidence type="ECO:0000256" key="2">
    <source>
        <dbReference type="ARBA" id="ARBA00004922"/>
    </source>
</evidence>
<feature type="binding site" evidence="12">
    <location>
        <position position="489"/>
    </location>
    <ligand>
        <name>Ca(2+)</name>
        <dbReference type="ChEBI" id="CHEBI:29108"/>
    </ligand>
</feature>
<keyword evidence="7" id="KW-0325">Glycoprotein</keyword>
<dbReference type="InterPro" id="IPR036026">
    <property type="entry name" value="Seven-hairpin_glycosidases"/>
</dbReference>
<evidence type="ECO:0000256" key="5">
    <source>
        <dbReference type="ARBA" id="ARBA00022801"/>
    </source>
</evidence>
<comment type="caution">
    <text evidence="16">The sequence shown here is derived from an EMBL/GenBank/DDBJ whole genome shotgun (WGS) entry which is preliminary data.</text>
</comment>
<comment type="catalytic activity">
    <reaction evidence="10">
        <text>N(4)-(alpha-D-Man-(1-&gt;2)-alpha-D-Man-(1-&gt;2)-alpha-D-Man-(1-&gt;3)-[alpha-D-Man-(1-&gt;2)-alpha-D-Man-(1-&gt;3)-[alpha-D-Man-(1-&gt;2)-alpha-D-Man-(1-&gt;6)]-alpha-D-Man-(1-&gt;6)]-beta-D-Man-(1-&gt;4)-beta-D-GlcNAc-(1-&gt;4)-beta-D-GlcNAc)-L-asparaginyl-[protein] (N-glucan mannose isomer 9A1,2,3B1,2,3) + 4 H2O = N(4)-(alpha-D-Man-(1-&gt;3)-[alpha-D-Man-(1-&gt;3)-[alpha-D-Man-(1-&gt;6)]-alpha-D-Man-(1-&gt;6)]-beta-D-Man-(1-&gt;4)-beta-D-GlcNAc-(1-&gt;4)-beta-D-GlcNAc)-L-asparaginyl-[protein] (N-glucan mannose isomer 5A1,2) + 4 beta-D-mannose</text>
        <dbReference type="Rhea" id="RHEA:56008"/>
        <dbReference type="Rhea" id="RHEA-COMP:14356"/>
        <dbReference type="Rhea" id="RHEA-COMP:14367"/>
        <dbReference type="ChEBI" id="CHEBI:15377"/>
        <dbReference type="ChEBI" id="CHEBI:28563"/>
        <dbReference type="ChEBI" id="CHEBI:59087"/>
        <dbReference type="ChEBI" id="CHEBI:139493"/>
        <dbReference type="EC" id="3.2.1.113"/>
    </reaction>
</comment>
<gene>
    <name evidence="16" type="ORF">HMN09_00963500</name>
</gene>
<evidence type="ECO:0000256" key="14">
    <source>
        <dbReference type="RuleBase" id="RU361193"/>
    </source>
</evidence>
<feature type="chain" id="PRO_5034183712" description="alpha-1,2-Mannosidase" evidence="15">
    <location>
        <begin position="22"/>
        <end position="533"/>
    </location>
</feature>
<evidence type="ECO:0000256" key="3">
    <source>
        <dbReference type="ARBA" id="ARBA00007658"/>
    </source>
</evidence>
<feature type="active site" evidence="11">
    <location>
        <position position="253"/>
    </location>
</feature>
<evidence type="ECO:0000256" key="13">
    <source>
        <dbReference type="PIRSR" id="PIRSR601382-3"/>
    </source>
</evidence>
<evidence type="ECO:0000256" key="11">
    <source>
        <dbReference type="PIRSR" id="PIRSR601382-1"/>
    </source>
</evidence>
<comment type="cofactor">
    <cofactor evidence="1 12">
        <name>Ca(2+)</name>
        <dbReference type="ChEBI" id="CHEBI:29108"/>
    </cofactor>
</comment>
<organism evidence="16 17">
    <name type="scientific">Mycena chlorophos</name>
    <name type="common">Agaric fungus</name>
    <name type="synonym">Agaricus chlorophos</name>
    <dbReference type="NCBI Taxonomy" id="658473"/>
    <lineage>
        <taxon>Eukaryota</taxon>
        <taxon>Fungi</taxon>
        <taxon>Dikarya</taxon>
        <taxon>Basidiomycota</taxon>
        <taxon>Agaricomycotina</taxon>
        <taxon>Agaricomycetes</taxon>
        <taxon>Agaricomycetidae</taxon>
        <taxon>Agaricales</taxon>
        <taxon>Marasmiineae</taxon>
        <taxon>Mycenaceae</taxon>
        <taxon>Mycena</taxon>
    </lineage>
</organism>
<evidence type="ECO:0000256" key="6">
    <source>
        <dbReference type="ARBA" id="ARBA00023157"/>
    </source>
</evidence>
<dbReference type="Gene3D" id="1.50.10.10">
    <property type="match status" value="1"/>
</dbReference>
<dbReference type="Proteomes" id="UP000613580">
    <property type="component" value="Unassembled WGS sequence"/>
</dbReference>
<dbReference type="SUPFAM" id="SSF48225">
    <property type="entry name" value="Seven-hairpin glycosidases"/>
    <property type="match status" value="1"/>
</dbReference>
<dbReference type="EC" id="3.2.1.-" evidence="14"/>
<sequence length="533" mass="58426">MVRRTTQALTTVLGLSSSALAGVVVQKLGLTVPPRYAGQDAAVKKIFTESWGNYSKYAFGHDELTPISMGGNDDLGGWGATIVDALGTQLVMGLESEFQSALNYTLGVNFAVSPEVGPVSVFETTIRWVAGMLSAYELSDKKYPELIKKTEQVANQLANAWVGNNTIPYNEVIVTNSTPQVGLTNIAQAGTLSLEWYTLSKYSGNQTYADLGVNSARTVAGLGTQLPGLPPQIIDPATNEFADLYVTWSGGSDSYFEYLIKFARLTNTDDTIWADTWATAVDSSIKNLLKVSTVGDFWYLADRDDDELIRHVGSHLACFYAGNWLYGGTLLRNQTIVDIALKLDDACWNTYASTQTGIGPETFAFVGKDGNYTGGSPPTAEQQAFYNKHGYYITGSDYIQRPEVLESNFYAWRITGNTKYLDRAVSAIESFNKWLTVPGGFASLNDVNDFSAGYIDIMESFWFAEVLKYLYLTFDDPNHISLNDYVLNTECHPIQAPPALNQYGSGKMIPHKPFAGVTKSTMPRPVVSPIRGN</sequence>
<comment type="similarity">
    <text evidence="3 14">Belongs to the glycosyl hydrolase 47 family.</text>
</comment>
<keyword evidence="5 14" id="KW-0378">Hydrolase</keyword>
<dbReference type="InterPro" id="IPR001382">
    <property type="entry name" value="Glyco_hydro_47"/>
</dbReference>
<dbReference type="GO" id="GO:0005509">
    <property type="term" value="F:calcium ion binding"/>
    <property type="evidence" value="ECO:0007669"/>
    <property type="project" value="InterPro"/>
</dbReference>
<feature type="active site" description="Proton donor" evidence="11">
    <location>
        <position position="361"/>
    </location>
</feature>
<evidence type="ECO:0000313" key="16">
    <source>
        <dbReference type="EMBL" id="KAF7299582.1"/>
    </source>
</evidence>
<evidence type="ECO:0000256" key="1">
    <source>
        <dbReference type="ARBA" id="ARBA00001913"/>
    </source>
</evidence>
<keyword evidence="12" id="KW-0106">Calcium</keyword>
<keyword evidence="6 13" id="KW-1015">Disulfide bond</keyword>
<dbReference type="GO" id="GO:0005975">
    <property type="term" value="P:carbohydrate metabolic process"/>
    <property type="evidence" value="ECO:0007669"/>
    <property type="project" value="InterPro"/>
</dbReference>
<comment type="pathway">
    <text evidence="2">Protein modification; protein glycosylation.</text>
</comment>
<evidence type="ECO:0000313" key="17">
    <source>
        <dbReference type="Proteomes" id="UP000613580"/>
    </source>
</evidence>
<evidence type="ECO:0000256" key="4">
    <source>
        <dbReference type="ARBA" id="ARBA00022729"/>
    </source>
</evidence>
<evidence type="ECO:0000256" key="10">
    <source>
        <dbReference type="ARBA" id="ARBA00048605"/>
    </source>
</evidence>
<feature type="active site" description="Proton donor" evidence="11">
    <location>
        <position position="123"/>
    </location>
</feature>
<dbReference type="GO" id="GO:0005783">
    <property type="term" value="C:endoplasmic reticulum"/>
    <property type="evidence" value="ECO:0007669"/>
    <property type="project" value="TreeGrafter"/>
</dbReference>
<evidence type="ECO:0000256" key="7">
    <source>
        <dbReference type="ARBA" id="ARBA00023180"/>
    </source>
</evidence>
<dbReference type="GO" id="GO:0016020">
    <property type="term" value="C:membrane"/>
    <property type="evidence" value="ECO:0007669"/>
    <property type="project" value="InterPro"/>
</dbReference>
<dbReference type="GO" id="GO:0036503">
    <property type="term" value="P:ERAD pathway"/>
    <property type="evidence" value="ECO:0007669"/>
    <property type="project" value="UniProtKB-ARBA"/>
</dbReference>